<evidence type="ECO:0000313" key="1">
    <source>
        <dbReference type="EMBL" id="PMM63862.1"/>
    </source>
</evidence>
<reference evidence="2" key="1">
    <citation type="submission" date="2016-07" db="EMBL/GenBank/DDBJ databases">
        <title>Nontailed viruses are major unrecognized killers of bacteria in the ocean.</title>
        <authorList>
            <person name="Kauffman K."/>
            <person name="Hussain F."/>
            <person name="Yang J."/>
            <person name="Arevalo P."/>
            <person name="Brown J."/>
            <person name="Cutler M."/>
            <person name="Kelly L."/>
            <person name="Polz M.F."/>
        </authorList>
    </citation>
    <scope>NUCLEOTIDE SEQUENCE [LARGE SCALE GENOMIC DNA]</scope>
    <source>
        <strain evidence="2">10N.261.48.B5</strain>
    </source>
</reference>
<dbReference type="AlphaFoldDB" id="A0A2N7JW29"/>
<evidence type="ECO:0000313" key="2">
    <source>
        <dbReference type="Proteomes" id="UP000235533"/>
    </source>
</evidence>
<name>A0A2N7JW29_VIBSP</name>
<protein>
    <recommendedName>
        <fullName evidence="3">Lipoprotein</fullName>
    </recommendedName>
</protein>
<dbReference type="RefSeq" id="WP_102551237.1">
    <property type="nucleotide sequence ID" value="NZ_MCZF01000031.1"/>
</dbReference>
<gene>
    <name evidence="1" type="ORF">BCT54_18165</name>
</gene>
<accession>A0A2N7JW29</accession>
<dbReference type="PROSITE" id="PS51257">
    <property type="entry name" value="PROKAR_LIPOPROTEIN"/>
    <property type="match status" value="1"/>
</dbReference>
<evidence type="ECO:0008006" key="3">
    <source>
        <dbReference type="Google" id="ProtNLM"/>
    </source>
</evidence>
<comment type="caution">
    <text evidence="1">The sequence shown here is derived from an EMBL/GenBank/DDBJ whole genome shotgun (WGS) entry which is preliminary data.</text>
</comment>
<dbReference type="EMBL" id="MCZF01000031">
    <property type="protein sequence ID" value="PMM63862.1"/>
    <property type="molecule type" value="Genomic_DNA"/>
</dbReference>
<organism evidence="1 2">
    <name type="scientific">Vibrio splendidus</name>
    <dbReference type="NCBI Taxonomy" id="29497"/>
    <lineage>
        <taxon>Bacteria</taxon>
        <taxon>Pseudomonadati</taxon>
        <taxon>Pseudomonadota</taxon>
        <taxon>Gammaproteobacteria</taxon>
        <taxon>Vibrionales</taxon>
        <taxon>Vibrionaceae</taxon>
        <taxon>Vibrio</taxon>
    </lineage>
</organism>
<dbReference type="Proteomes" id="UP000235533">
    <property type="component" value="Unassembled WGS sequence"/>
</dbReference>
<proteinExistence type="predicted"/>
<sequence length="631" mass="69726">MNKLSLSSVVVAANLVLVGCDDSSTSTSPETPVSQARTVTVDATMANITEMNALSNTCLKDIELPEDKVISVQEFDNNVCAVKDLDGNVHYVRTNDYSLVVTDMYGTKTYDINDIVVDGMQDVEVFGEATFKIEPKVVKGEYNQFYSYYLVEGEEVLGADETHVVIHVDNKDYSYVTFTVAAREDIDFYHSTITETREESKNFGATYSGNVEGSIGSDNGTHAYRYIDKDAVVLITAFNGASVPSTIEFEPMRHFNLGELKIDPKSGEIIITPPDFGDPIEIIPTPVTPVIKPSQVDNAELVHFDQNGFGVFSTVANKKGLAEPWLYPEVQFEDGQKSLKQFKFSYELEGHESFDTFMNIYLLDEAGTLVRAMYYPNGDVIVDDGAAPMDKTTFIENYGNYKLAARMDGVRFKTNFIVRVADDNTDAGLQFTVKDFTVKELSPVVVSEQLVGGTILDSIDDTNHSVDIEFTGNRQSSADNPLWVYTDTKFPAKEGDAPTLGQISVDVDVDVEVSDTFSDKAASDAYINIYLDGWNSTETFVLYVSGQLKGQVVQRAHREGEGQEVYSSYDSFQAVYFDTKVKGLAEGTKLNTNFVLRFGDNDNGKGEEGNLLGEVVAINSFDITIELPIEE</sequence>